<dbReference type="OrthoDB" id="366351at2759"/>
<evidence type="ECO:0000313" key="2">
    <source>
        <dbReference type="Proteomes" id="UP000031512"/>
    </source>
</evidence>
<comment type="caution">
    <text evidence="1">The sequence shown here is derived from an EMBL/GenBank/DDBJ whole genome shotgun (WGS) entry which is preliminary data.</text>
</comment>
<dbReference type="Proteomes" id="UP000031512">
    <property type="component" value="Unassembled WGS sequence"/>
</dbReference>
<dbReference type="VEuPathDB" id="PiroplasmaDB:BEWA_012330"/>
<dbReference type="GeneID" id="15804309"/>
<dbReference type="AlphaFoldDB" id="L1LBM6"/>
<dbReference type="eggNOG" id="ENOG502TN75">
    <property type="taxonomic scope" value="Eukaryota"/>
</dbReference>
<dbReference type="RefSeq" id="XP_004832126.1">
    <property type="nucleotide sequence ID" value="XM_004832069.1"/>
</dbReference>
<proteinExistence type="predicted"/>
<keyword evidence="2" id="KW-1185">Reference proteome</keyword>
<organism evidence="1 2">
    <name type="scientific">Theileria equi strain WA</name>
    <dbReference type="NCBI Taxonomy" id="1537102"/>
    <lineage>
        <taxon>Eukaryota</taxon>
        <taxon>Sar</taxon>
        <taxon>Alveolata</taxon>
        <taxon>Apicomplexa</taxon>
        <taxon>Aconoidasida</taxon>
        <taxon>Piroplasmida</taxon>
        <taxon>Theileriidae</taxon>
        <taxon>Theileria</taxon>
    </lineage>
</organism>
<dbReference type="EMBL" id="ACOU01000004">
    <property type="protein sequence ID" value="EKX72674.1"/>
    <property type="molecule type" value="Genomic_DNA"/>
</dbReference>
<protein>
    <submittedName>
        <fullName evidence="1">Uncharacterized protein</fullName>
    </submittedName>
</protein>
<name>L1LBM6_THEEQ</name>
<accession>L1LBM6</accession>
<gene>
    <name evidence="1" type="ORF">BEWA_012330</name>
</gene>
<reference evidence="1 2" key="1">
    <citation type="journal article" date="2012" name="BMC Genomics">
        <title>Comparative genomic analysis and phylogenetic position of Theileria equi.</title>
        <authorList>
            <person name="Kappmeyer L.S."/>
            <person name="Thiagarajan M."/>
            <person name="Herndon D.R."/>
            <person name="Ramsay J.D."/>
            <person name="Caler E."/>
            <person name="Djikeng A."/>
            <person name="Gillespie J.J."/>
            <person name="Lau A.O."/>
            <person name="Roalson E.H."/>
            <person name="Silva J.C."/>
            <person name="Silva M.G."/>
            <person name="Suarez C.E."/>
            <person name="Ueti M.W."/>
            <person name="Nene V.M."/>
            <person name="Mealey R.H."/>
            <person name="Knowles D.P."/>
            <person name="Brayton K.A."/>
        </authorList>
    </citation>
    <scope>NUCLEOTIDE SEQUENCE [LARGE SCALE GENOMIC DNA]</scope>
    <source>
        <strain evidence="1 2">WA</strain>
    </source>
</reference>
<dbReference type="KEGG" id="beq:BEWA_012330"/>
<evidence type="ECO:0000313" key="1">
    <source>
        <dbReference type="EMBL" id="EKX72674.1"/>
    </source>
</evidence>
<sequence>MHLSFIGLVIGTVHLNLSHSNFSLFAKKRKSQRENIVDSTQGLSNFRFKSYRTISLDLEGSPEITSDSDAFARFNEECRRSGIIQTFLKKPTRHYPAHHYKRKIKQRKGFQQTEARAELYIEKHAYIKPHNNIKYASIRHIPRIIEAIKQFKAWKANAPRNKGL</sequence>